<comment type="caution">
    <text evidence="2">The sequence shown here is derived from an EMBL/GenBank/DDBJ whole genome shotgun (WGS) entry which is preliminary data.</text>
</comment>
<dbReference type="EMBL" id="CAJOBE010031038">
    <property type="protein sequence ID" value="CAF4291443.1"/>
    <property type="molecule type" value="Genomic_DNA"/>
</dbReference>
<evidence type="ECO:0000313" key="2">
    <source>
        <dbReference type="EMBL" id="CAF4291443.1"/>
    </source>
</evidence>
<sequence length="92" mass="11072">MIADEIIKKPTYFRGSKDNIHDWLDTLEQRFKMAKWNDEEKLQYISVHLQDDASRWWTQASILIKTWSSFTEAVIKAFGYTKLQELEFKQLK</sequence>
<gene>
    <name evidence="2" type="ORF">FNK824_LOCUS40285</name>
</gene>
<protein>
    <recommendedName>
        <fullName evidence="1">Ty3 transposon capsid-like protein domain-containing protein</fullName>
    </recommendedName>
</protein>
<dbReference type="Pfam" id="PF19259">
    <property type="entry name" value="Ty3_capsid"/>
    <property type="match status" value="1"/>
</dbReference>
<reference evidence="2" key="1">
    <citation type="submission" date="2021-02" db="EMBL/GenBank/DDBJ databases">
        <authorList>
            <person name="Nowell W R."/>
        </authorList>
    </citation>
    <scope>NUCLEOTIDE SEQUENCE</scope>
</reference>
<dbReference type="AlphaFoldDB" id="A0A820HFB0"/>
<dbReference type="InterPro" id="IPR045358">
    <property type="entry name" value="Ty3_capsid"/>
</dbReference>
<evidence type="ECO:0000259" key="1">
    <source>
        <dbReference type="Pfam" id="PF19259"/>
    </source>
</evidence>
<name>A0A820HFB0_9BILA</name>
<evidence type="ECO:0000313" key="3">
    <source>
        <dbReference type="Proteomes" id="UP000663874"/>
    </source>
</evidence>
<feature type="domain" description="Ty3 transposon capsid-like protein" evidence="1">
    <location>
        <begin position="7"/>
        <end position="79"/>
    </location>
</feature>
<dbReference type="Proteomes" id="UP000663874">
    <property type="component" value="Unassembled WGS sequence"/>
</dbReference>
<accession>A0A820HFB0</accession>
<proteinExistence type="predicted"/>
<organism evidence="2 3">
    <name type="scientific">Rotaria sordida</name>
    <dbReference type="NCBI Taxonomy" id="392033"/>
    <lineage>
        <taxon>Eukaryota</taxon>
        <taxon>Metazoa</taxon>
        <taxon>Spiralia</taxon>
        <taxon>Gnathifera</taxon>
        <taxon>Rotifera</taxon>
        <taxon>Eurotatoria</taxon>
        <taxon>Bdelloidea</taxon>
        <taxon>Philodinida</taxon>
        <taxon>Philodinidae</taxon>
        <taxon>Rotaria</taxon>
    </lineage>
</organism>